<feature type="domain" description="Heterokaryon incompatibility" evidence="1">
    <location>
        <begin position="141"/>
        <end position="217"/>
    </location>
</feature>
<accession>A0A8H7PUA1</accession>
<name>A0A8H7PUA1_9FUNG</name>
<evidence type="ECO:0000259" key="1">
    <source>
        <dbReference type="Pfam" id="PF06985"/>
    </source>
</evidence>
<organism evidence="2 3">
    <name type="scientific">Umbelopsis vinacea</name>
    <dbReference type="NCBI Taxonomy" id="44442"/>
    <lineage>
        <taxon>Eukaryota</taxon>
        <taxon>Fungi</taxon>
        <taxon>Fungi incertae sedis</taxon>
        <taxon>Mucoromycota</taxon>
        <taxon>Mucoromycotina</taxon>
        <taxon>Umbelopsidomycetes</taxon>
        <taxon>Umbelopsidales</taxon>
        <taxon>Umbelopsidaceae</taxon>
        <taxon>Umbelopsis</taxon>
    </lineage>
</organism>
<dbReference type="Pfam" id="PF06985">
    <property type="entry name" value="HET"/>
    <property type="match status" value="1"/>
</dbReference>
<evidence type="ECO:0000313" key="2">
    <source>
        <dbReference type="EMBL" id="KAG2179341.1"/>
    </source>
</evidence>
<keyword evidence="3" id="KW-1185">Reference proteome</keyword>
<comment type="caution">
    <text evidence="2">The sequence shown here is derived from an EMBL/GenBank/DDBJ whole genome shotgun (WGS) entry which is preliminary data.</text>
</comment>
<evidence type="ECO:0000313" key="3">
    <source>
        <dbReference type="Proteomes" id="UP000612746"/>
    </source>
</evidence>
<dbReference type="Proteomes" id="UP000612746">
    <property type="component" value="Unassembled WGS sequence"/>
</dbReference>
<gene>
    <name evidence="2" type="ORF">INT44_006186</name>
</gene>
<proteinExistence type="predicted"/>
<dbReference type="EMBL" id="JAEPRA010000010">
    <property type="protein sequence ID" value="KAG2179341.1"/>
    <property type="molecule type" value="Genomic_DNA"/>
</dbReference>
<dbReference type="AlphaFoldDB" id="A0A8H7PUA1"/>
<sequence>MSSQAIRSNGGRLYGGNIADMGDCLVFEKFRYNPAQWVLNPRAIINELGVGKDIKNFTASAVLYNLRKVAHAGSQALVPTHHPCLKRAHVLLSVSQVNGYLLTVLHLAELSSSGPGGLALYNSALAAEARQISTNGKIARYTAFSHVWSQGALAGGLTTDKLRMLWGASIKSGRLHNVAMTWVDTFCVNQVDRDIQRGQLTCMAAIYASAATVVVVESGCIASRSARAIWSSAWATRAWTAQEAYHARVLHAVVSPEGVCADLPAASKKGQQLLEGTNSKQLSYLEALQVLAGRQLTVESDFSYVLGGLITRRGQDANPLKYPLTEQTTMSLVRGAGAAINPQIAALIVGGSSLLGPAGVAVAIAAVAAPFILLALADLAGSAYSSAHHNPLLQDWGSYLTVIVNSTITYDPRLLLLGGWQDAPRGLCWLPAPSCPPAWWGEVENISDEYHGQVTQEGLVTECDYSSGEVSMTLSDGKNRWKVYCQANNARVAAARDVAPEQEHASILSVSKCNWWARRPGKRGSVTIGGRDSSAIVLLMAGAELLRLEIRATAFRGKRRHSMCEHVVELGDNSEWCGDCNSTVSAPVMTPCRHL</sequence>
<reference evidence="2" key="1">
    <citation type="submission" date="2020-12" db="EMBL/GenBank/DDBJ databases">
        <title>Metabolic potential, ecology and presence of endohyphal bacteria is reflected in genomic diversity of Mucoromycotina.</title>
        <authorList>
            <person name="Muszewska A."/>
            <person name="Okrasinska A."/>
            <person name="Steczkiewicz K."/>
            <person name="Drgas O."/>
            <person name="Orlowska M."/>
            <person name="Perlinska-Lenart U."/>
            <person name="Aleksandrzak-Piekarczyk T."/>
            <person name="Szatraj K."/>
            <person name="Zielenkiewicz U."/>
            <person name="Pilsyk S."/>
            <person name="Malc E."/>
            <person name="Mieczkowski P."/>
            <person name="Kruszewska J.S."/>
            <person name="Biernat P."/>
            <person name="Pawlowska J."/>
        </authorList>
    </citation>
    <scope>NUCLEOTIDE SEQUENCE</scope>
    <source>
        <strain evidence="2">WA0000051536</strain>
    </source>
</reference>
<protein>
    <recommendedName>
        <fullName evidence="1">Heterokaryon incompatibility domain-containing protein</fullName>
    </recommendedName>
</protein>
<dbReference type="InterPro" id="IPR010730">
    <property type="entry name" value="HET"/>
</dbReference>